<dbReference type="InterPro" id="IPR009251">
    <property type="entry name" value="A-2_3-sialyltransferase"/>
</dbReference>
<dbReference type="AlphaFoldDB" id="A0A5T2CD43"/>
<evidence type="ECO:0000313" key="1">
    <source>
        <dbReference type="EMBL" id="EAM0029221.1"/>
    </source>
</evidence>
<name>A0A5T2CD43_CAMCO</name>
<keyword evidence="1" id="KW-0808">Transferase</keyword>
<gene>
    <name evidence="1" type="ORF">D1F27_08785</name>
</gene>
<dbReference type="Pfam" id="PF06002">
    <property type="entry name" value="CST-I"/>
    <property type="match status" value="1"/>
</dbReference>
<proteinExistence type="predicted"/>
<dbReference type="InterPro" id="IPR036715">
    <property type="entry name" value="A-2_3-sialylTrfase_sf"/>
</dbReference>
<dbReference type="SUPFAM" id="SSF102414">
    <property type="entry name" value="Alpha-2,3/8-sialyltransferase CstII"/>
    <property type="match status" value="1"/>
</dbReference>
<comment type="caution">
    <text evidence="1">The sequence shown here is derived from an EMBL/GenBank/DDBJ whole genome shotgun (WGS) entry which is preliminary data.</text>
</comment>
<reference evidence="1" key="1">
    <citation type="submission" date="2018-08" db="EMBL/GenBank/DDBJ databases">
        <authorList>
            <consortium name="NARMS: The National Antimicrobial Resistance Monitoring System"/>
        </authorList>
    </citation>
    <scope>NUCLEOTIDE SEQUENCE</scope>
    <source>
        <strain evidence="1">FSIS11813163</strain>
    </source>
</reference>
<keyword evidence="1" id="KW-0328">Glycosyltransferase</keyword>
<accession>A0A5T2CD43</accession>
<dbReference type="EMBL" id="AACTAL010000071">
    <property type="protein sequence ID" value="EAM0029221.1"/>
    <property type="molecule type" value="Genomic_DNA"/>
</dbReference>
<organism evidence="1">
    <name type="scientific">Campylobacter coli</name>
    <dbReference type="NCBI Taxonomy" id="195"/>
    <lineage>
        <taxon>Bacteria</taxon>
        <taxon>Pseudomonadati</taxon>
        <taxon>Campylobacterota</taxon>
        <taxon>Epsilonproteobacteria</taxon>
        <taxon>Campylobacterales</taxon>
        <taxon>Campylobacteraceae</taxon>
        <taxon>Campylobacter</taxon>
    </lineage>
</organism>
<protein>
    <submittedName>
        <fullName evidence="1">Bifunctional alpha-2,3/-2,8-sialyltransferase</fullName>
    </submittedName>
</protein>
<feature type="non-terminal residue" evidence="1">
    <location>
        <position position="59"/>
    </location>
</feature>
<dbReference type="Gene3D" id="3.90.1480.10">
    <property type="entry name" value="Alpha-2,3-sialyltransferase"/>
    <property type="match status" value="1"/>
</dbReference>
<dbReference type="GO" id="GO:0016757">
    <property type="term" value="F:glycosyltransferase activity"/>
    <property type="evidence" value="ECO:0007669"/>
    <property type="project" value="UniProtKB-KW"/>
</dbReference>
<sequence length="59" mass="7055">MKNNNQEKNVLIAGNGPSLKEIDYRRLPDKYDVFRCNQFYFEEKYYLGKNIKSVFFNPG</sequence>